<dbReference type="AlphaFoldDB" id="A0A2Z2MNN7"/>
<dbReference type="OrthoDB" id="31497at2157"/>
<evidence type="ECO:0008006" key="4">
    <source>
        <dbReference type="Google" id="ProtNLM"/>
    </source>
</evidence>
<dbReference type="Pfam" id="PF07155">
    <property type="entry name" value="ECF-ribofla_trS"/>
    <property type="match status" value="1"/>
</dbReference>
<dbReference type="PANTHER" id="PTHR37815">
    <property type="entry name" value="UPF0397 PROTEIN BC_2624-RELATED"/>
    <property type="match status" value="1"/>
</dbReference>
<dbReference type="RefSeq" id="WP_088865463.1">
    <property type="nucleotide sequence ID" value="NZ_CP015101.1"/>
</dbReference>
<keyword evidence="1" id="KW-0472">Membrane</keyword>
<gene>
    <name evidence="2" type="ORF">A3L01_08855</name>
</gene>
<accession>A0A2Z2MNN7</accession>
<dbReference type="Proteomes" id="UP000250272">
    <property type="component" value="Chromosome"/>
</dbReference>
<dbReference type="EMBL" id="CP015101">
    <property type="protein sequence ID" value="ASJ05464.1"/>
    <property type="molecule type" value="Genomic_DNA"/>
</dbReference>
<dbReference type="PANTHER" id="PTHR37815:SF3">
    <property type="entry name" value="UPF0397 PROTEIN SPR0429"/>
    <property type="match status" value="1"/>
</dbReference>
<sequence>MVDLTEMLEPYGHYVLGGAVVIFLAYVWAKRREYQAPATIALSAILAAVVAIATNLVKVPTPATGGYINFGDTMVMFSAMVFGPVVGVFAGGVGSALGDIMGGYAGWAPITLVVKGLEGLAIGYIARRSDNVSTMVIAGIVGGIIMVSGYFLFEAYMFGVPAALTEVPGNILQAVTGILVGTGLATIIKKRYPEVADLI</sequence>
<feature type="transmembrane region" description="Helical" evidence="1">
    <location>
        <begin position="104"/>
        <end position="126"/>
    </location>
</feature>
<keyword evidence="1" id="KW-0812">Transmembrane</keyword>
<keyword evidence="1" id="KW-1133">Transmembrane helix</keyword>
<proteinExistence type="predicted"/>
<feature type="transmembrane region" description="Helical" evidence="1">
    <location>
        <begin position="12"/>
        <end position="29"/>
    </location>
</feature>
<name>A0A2Z2MNN7_9EURY</name>
<feature type="transmembrane region" description="Helical" evidence="1">
    <location>
        <begin position="36"/>
        <end position="57"/>
    </location>
</feature>
<evidence type="ECO:0000313" key="3">
    <source>
        <dbReference type="Proteomes" id="UP000250272"/>
    </source>
</evidence>
<evidence type="ECO:0000256" key="1">
    <source>
        <dbReference type="SAM" id="Phobius"/>
    </source>
</evidence>
<dbReference type="InterPro" id="IPR009825">
    <property type="entry name" value="ECF_substrate-spec-like"/>
</dbReference>
<dbReference type="GO" id="GO:0016020">
    <property type="term" value="C:membrane"/>
    <property type="evidence" value="ECO:0007669"/>
    <property type="project" value="InterPro"/>
</dbReference>
<dbReference type="Gene3D" id="1.10.1760.20">
    <property type="match status" value="1"/>
</dbReference>
<feature type="transmembrane region" description="Helical" evidence="1">
    <location>
        <begin position="132"/>
        <end position="153"/>
    </location>
</feature>
<organism evidence="2 3">
    <name type="scientific">Thermococcus barossii</name>
    <dbReference type="NCBI Taxonomy" id="54077"/>
    <lineage>
        <taxon>Archaea</taxon>
        <taxon>Methanobacteriati</taxon>
        <taxon>Methanobacteriota</taxon>
        <taxon>Thermococci</taxon>
        <taxon>Thermococcales</taxon>
        <taxon>Thermococcaceae</taxon>
        <taxon>Thermococcus</taxon>
    </lineage>
</organism>
<feature type="transmembrane region" description="Helical" evidence="1">
    <location>
        <begin position="77"/>
        <end position="97"/>
    </location>
</feature>
<reference evidence="2 3" key="1">
    <citation type="submission" date="2016-04" db="EMBL/GenBank/DDBJ databases">
        <title>Complete genome sequence of Thermococcus barossii type strain SHCK-94.</title>
        <authorList>
            <person name="Oger P.M."/>
        </authorList>
    </citation>
    <scope>NUCLEOTIDE SEQUENCE [LARGE SCALE GENOMIC DNA]</scope>
    <source>
        <strain evidence="2 3">SHCK-94</strain>
    </source>
</reference>
<keyword evidence="3" id="KW-1185">Reference proteome</keyword>
<evidence type="ECO:0000313" key="2">
    <source>
        <dbReference type="EMBL" id="ASJ05464.1"/>
    </source>
</evidence>
<dbReference type="KEGG" id="tbs:A3L01_08855"/>
<dbReference type="GeneID" id="33326883"/>
<protein>
    <recommendedName>
        <fullName evidence="4">ECF transporter S component</fullName>
    </recommendedName>
</protein>